<evidence type="ECO:0000256" key="3">
    <source>
        <dbReference type="ARBA" id="ARBA00022723"/>
    </source>
</evidence>
<reference evidence="13 14" key="1">
    <citation type="submission" date="2024-03" db="EMBL/GenBank/DDBJ databases">
        <title>The Acrasis kona genome and developmental transcriptomes reveal deep origins of eukaryotic multicellular pathways.</title>
        <authorList>
            <person name="Sheikh S."/>
            <person name="Fu C.-J."/>
            <person name="Brown M.W."/>
            <person name="Baldauf S.L."/>
        </authorList>
    </citation>
    <scope>NUCLEOTIDE SEQUENCE [LARGE SCALE GENOMIC DNA]</scope>
    <source>
        <strain evidence="13 14">ATCC MYA-3509</strain>
    </source>
</reference>
<protein>
    <recommendedName>
        <fullName evidence="9">Inositol-tetrakisphosphate 1-kinase</fullName>
        <ecNumber evidence="9">2.7.1.134</ecNumber>
    </recommendedName>
</protein>
<feature type="binding site" evidence="10">
    <location>
        <position position="142"/>
    </location>
    <ligand>
        <name>ATP</name>
        <dbReference type="ChEBI" id="CHEBI:30616"/>
    </ligand>
</feature>
<evidence type="ECO:0000256" key="2">
    <source>
        <dbReference type="ARBA" id="ARBA00022679"/>
    </source>
</evidence>
<proteinExistence type="inferred from homology"/>
<comment type="function">
    <text evidence="9">Kinase that can phosphorylate various inositol polyphosphate such as Ins(3,4,5,6)P4 or Ins(1,3,4)P3.</text>
</comment>
<feature type="binding site" evidence="10">
    <location>
        <position position="153"/>
    </location>
    <ligand>
        <name>1D-myo-inositol 1,3,4-trisphosphate</name>
        <dbReference type="ChEBI" id="CHEBI:58414"/>
    </ligand>
</feature>
<dbReference type="Pfam" id="PF17927">
    <property type="entry name" value="Ins134_P3_kin_N"/>
    <property type="match status" value="1"/>
</dbReference>
<keyword evidence="7 9" id="KW-0460">Magnesium</keyword>
<feature type="binding site" evidence="11">
    <location>
        <position position="297"/>
    </location>
    <ligand>
        <name>Mg(2+)</name>
        <dbReference type="ChEBI" id="CHEBI:18420"/>
        <label>1</label>
    </ligand>
</feature>
<dbReference type="InterPro" id="IPR040464">
    <property type="entry name" value="InsP(3)kin_ATP-grasp"/>
</dbReference>
<feature type="binding site" evidence="10">
    <location>
        <position position="209"/>
    </location>
    <ligand>
        <name>ATP</name>
        <dbReference type="ChEBI" id="CHEBI:30616"/>
    </ligand>
</feature>
<keyword evidence="4 9" id="KW-0547">Nucleotide-binding</keyword>
<dbReference type="GO" id="GO:0052725">
    <property type="term" value="F:inositol-1,3,4-trisphosphate 6-kinase activity"/>
    <property type="evidence" value="ECO:0007669"/>
    <property type="project" value="InterPro"/>
</dbReference>
<dbReference type="EMBL" id="JAOPGA020001688">
    <property type="protein sequence ID" value="KAL0490468.1"/>
    <property type="molecule type" value="Genomic_DNA"/>
</dbReference>
<feature type="binding site" evidence="11">
    <location>
        <position position="283"/>
    </location>
    <ligand>
        <name>Mg(2+)</name>
        <dbReference type="ChEBI" id="CHEBI:18420"/>
        <label>1</label>
    </ligand>
</feature>
<keyword evidence="3 9" id="KW-0479">Metal-binding</keyword>
<dbReference type="GO" id="GO:0052726">
    <property type="term" value="F:inositol-1,3,4-trisphosphate 5-kinase activity"/>
    <property type="evidence" value="ECO:0007669"/>
    <property type="project" value="InterPro"/>
</dbReference>
<accession>A0AAW2ZM68</accession>
<feature type="binding site" evidence="10">
    <location>
        <position position="303"/>
    </location>
    <ligand>
        <name>1D-myo-inositol 1,3,4-trisphosphate</name>
        <dbReference type="ChEBI" id="CHEBI:58414"/>
    </ligand>
</feature>
<comment type="caution">
    <text evidence="13">The sequence shown here is derived from an EMBL/GenBank/DDBJ whole genome shotgun (WGS) entry which is preliminary data.</text>
</comment>
<dbReference type="Gene3D" id="3.30.470.20">
    <property type="entry name" value="ATP-grasp fold, B domain"/>
    <property type="match status" value="1"/>
</dbReference>
<feature type="binding site" evidence="10">
    <location>
        <position position="299"/>
    </location>
    <ligand>
        <name>1D-myo-inositol 1,3,4-trisphosphate</name>
        <dbReference type="ChEBI" id="CHEBI:58414"/>
    </ligand>
</feature>
<comment type="subunit">
    <text evidence="9">Monomer.</text>
</comment>
<evidence type="ECO:0000259" key="12">
    <source>
        <dbReference type="PROSITE" id="PS50975"/>
    </source>
</evidence>
<organism evidence="13 14">
    <name type="scientific">Acrasis kona</name>
    <dbReference type="NCBI Taxonomy" id="1008807"/>
    <lineage>
        <taxon>Eukaryota</taxon>
        <taxon>Discoba</taxon>
        <taxon>Heterolobosea</taxon>
        <taxon>Tetramitia</taxon>
        <taxon>Eutetramitia</taxon>
        <taxon>Acrasidae</taxon>
        <taxon>Acrasis</taxon>
    </lineage>
</organism>
<evidence type="ECO:0000313" key="13">
    <source>
        <dbReference type="EMBL" id="KAL0490468.1"/>
    </source>
</evidence>
<comment type="catalytic activity">
    <reaction evidence="9">
        <text>1D-myo-inositol 3,4,5,6-tetrakisphosphate + ATP = 1D-myo-inositol 1,3,4,5,6-pentakisphosphate + ADP + H(+)</text>
        <dbReference type="Rhea" id="RHEA:12452"/>
        <dbReference type="ChEBI" id="CHEBI:15378"/>
        <dbReference type="ChEBI" id="CHEBI:30616"/>
        <dbReference type="ChEBI" id="CHEBI:57539"/>
        <dbReference type="ChEBI" id="CHEBI:57733"/>
        <dbReference type="ChEBI" id="CHEBI:456216"/>
        <dbReference type="EC" id="2.7.1.134"/>
    </reaction>
</comment>
<feature type="binding site" evidence="11">
    <location>
        <position position="299"/>
    </location>
    <ligand>
        <name>Mg(2+)</name>
        <dbReference type="ChEBI" id="CHEBI:18420"/>
        <label>2</label>
    </ligand>
</feature>
<keyword evidence="8" id="KW-0413">Isomerase</keyword>
<evidence type="ECO:0000256" key="5">
    <source>
        <dbReference type="ARBA" id="ARBA00022777"/>
    </source>
</evidence>
<dbReference type="GO" id="GO:0005737">
    <property type="term" value="C:cytoplasm"/>
    <property type="evidence" value="ECO:0007669"/>
    <property type="project" value="TreeGrafter"/>
</dbReference>
<dbReference type="Pfam" id="PF05770">
    <property type="entry name" value="Ins134_P3_kin"/>
    <property type="match status" value="1"/>
</dbReference>
<dbReference type="GO" id="GO:0016853">
    <property type="term" value="F:isomerase activity"/>
    <property type="evidence" value="ECO:0007669"/>
    <property type="project" value="UniProtKB-KW"/>
</dbReference>
<evidence type="ECO:0000256" key="4">
    <source>
        <dbReference type="ARBA" id="ARBA00022741"/>
    </source>
</evidence>
<dbReference type="PANTHER" id="PTHR14217">
    <property type="entry name" value="INOSITOL-TETRAKISPHOSPHATE 1-KINASE"/>
    <property type="match status" value="1"/>
</dbReference>
<evidence type="ECO:0000256" key="9">
    <source>
        <dbReference type="PIRNR" id="PIRNR038186"/>
    </source>
</evidence>
<evidence type="ECO:0000256" key="1">
    <source>
        <dbReference type="ARBA" id="ARBA00009601"/>
    </source>
</evidence>
<feature type="binding site" evidence="10">
    <location>
        <begin position="183"/>
        <end position="194"/>
    </location>
    <ligand>
        <name>ATP</name>
        <dbReference type="ChEBI" id="CHEBI:30616"/>
    </ligand>
</feature>
<comment type="cofactor">
    <cofactor evidence="9 11">
        <name>Mg(2+)</name>
        <dbReference type="ChEBI" id="CHEBI:18420"/>
    </cofactor>
    <text evidence="9 11">Binds 2 magnesium ions per subunit.</text>
</comment>
<feature type="binding site" evidence="11">
    <location>
        <position position="297"/>
    </location>
    <ligand>
        <name>Mg(2+)</name>
        <dbReference type="ChEBI" id="CHEBI:18420"/>
        <label>2</label>
    </ligand>
</feature>
<dbReference type="InterPro" id="IPR008656">
    <property type="entry name" value="Inositol_tetrakis-P_1-kinase"/>
</dbReference>
<feature type="binding site" evidence="10">
    <location>
        <position position="11"/>
    </location>
    <ligand>
        <name>1D-myo-inositol 1,3,4-trisphosphate</name>
        <dbReference type="ChEBI" id="CHEBI:58414"/>
    </ligand>
</feature>
<dbReference type="GO" id="GO:0047325">
    <property type="term" value="F:inositol-3,4,5,6-tetrakisphosphate 1-kinase activity"/>
    <property type="evidence" value="ECO:0007669"/>
    <property type="project" value="UniProtKB-EC"/>
</dbReference>
<dbReference type="SUPFAM" id="SSF56059">
    <property type="entry name" value="Glutathione synthetase ATP-binding domain-like"/>
    <property type="match status" value="1"/>
</dbReference>
<keyword evidence="2 9" id="KW-0808">Transferase</keyword>
<evidence type="ECO:0000313" key="14">
    <source>
        <dbReference type="Proteomes" id="UP001431209"/>
    </source>
</evidence>
<dbReference type="PANTHER" id="PTHR14217:SF1">
    <property type="entry name" value="INOSITOL-TETRAKISPHOSPHATE 1-KINASE"/>
    <property type="match status" value="1"/>
</dbReference>
<evidence type="ECO:0000256" key="11">
    <source>
        <dbReference type="PIRSR" id="PIRSR038186-2"/>
    </source>
</evidence>
<comment type="similarity">
    <text evidence="1 9">Belongs to the ITPK1 family.</text>
</comment>
<dbReference type="GO" id="GO:0032957">
    <property type="term" value="P:inositol trisphosphate metabolic process"/>
    <property type="evidence" value="ECO:0007669"/>
    <property type="project" value="InterPro"/>
</dbReference>
<dbReference type="AlphaFoldDB" id="A0AAW2ZM68"/>
<keyword evidence="5 9" id="KW-0418">Kinase</keyword>
<gene>
    <name evidence="13" type="ORF">AKO1_009499</name>
</gene>
<feature type="binding site" evidence="10">
    <location>
        <position position="50"/>
    </location>
    <ligand>
        <name>1D-myo-inositol 1,3,4-trisphosphate</name>
        <dbReference type="ChEBI" id="CHEBI:58414"/>
    </ligand>
</feature>
<dbReference type="InterPro" id="IPR011761">
    <property type="entry name" value="ATP-grasp"/>
</dbReference>
<dbReference type="PIRSF" id="PIRSF038186">
    <property type="entry name" value="ITPK"/>
    <property type="match status" value="1"/>
</dbReference>
<keyword evidence="6 9" id="KW-0067">ATP-binding</keyword>
<dbReference type="PROSITE" id="PS50975">
    <property type="entry name" value="ATP_GRASP"/>
    <property type="match status" value="1"/>
</dbReference>
<keyword evidence="14" id="KW-1185">Reference proteome</keyword>
<evidence type="ECO:0000256" key="7">
    <source>
        <dbReference type="ARBA" id="ARBA00022842"/>
    </source>
</evidence>
<feature type="binding site" evidence="10">
    <location>
        <position position="92"/>
    </location>
    <ligand>
        <name>ATP</name>
        <dbReference type="ChEBI" id="CHEBI:30616"/>
    </ligand>
</feature>
<sequence length="326" mass="36878">MRIGYICSRKKKPEMFVPFAKHAETKGIEVVDLIEQGLDKADSVDILFMKITDEMNSVEGKHLVSQVQEYIAKNPNTLVVEKIENVERLTSRVDMYSFLGQKLQNSTSVGVPGITIVNQASTVEQLESDLKRDGVEFPVVVKTTAACGALETHEMAIVFNVPNLFDVLTDKSKFKIPLPVVVQQYINHDATLYKVYVIGNDTFVQARESIRNFRLEETETITFNSQAKLPDTLITQKNSDLHDSVTFKTITPLLSLEKEKREMFDNASKLICDSLDIYLLGYDLVTDSKTGKSFVVDVNYLPGFKGVDNLPEKLLAHMLERYEKRK</sequence>
<feature type="domain" description="ATP-grasp" evidence="12">
    <location>
        <begin position="101"/>
        <end position="324"/>
    </location>
</feature>
<evidence type="ECO:0000256" key="6">
    <source>
        <dbReference type="ARBA" id="ARBA00022840"/>
    </source>
</evidence>
<dbReference type="InterPro" id="IPR041429">
    <property type="entry name" value="ITPK1_N"/>
</dbReference>
<feature type="binding site" evidence="10">
    <location>
        <position position="194"/>
    </location>
    <ligand>
        <name>ATP</name>
        <dbReference type="ChEBI" id="CHEBI:30616"/>
    </ligand>
</feature>
<dbReference type="EC" id="2.7.1.134" evidence="9"/>
<dbReference type="GO" id="GO:0005524">
    <property type="term" value="F:ATP binding"/>
    <property type="evidence" value="ECO:0007669"/>
    <property type="project" value="UniProtKB-UniRule"/>
</dbReference>
<dbReference type="Proteomes" id="UP001431209">
    <property type="component" value="Unassembled WGS sequence"/>
</dbReference>
<evidence type="ECO:0000256" key="10">
    <source>
        <dbReference type="PIRSR" id="PIRSR038186-1"/>
    </source>
</evidence>
<dbReference type="GO" id="GO:0000287">
    <property type="term" value="F:magnesium ion binding"/>
    <property type="evidence" value="ECO:0007669"/>
    <property type="project" value="InterPro"/>
</dbReference>
<name>A0AAW2ZM68_9EUKA</name>
<evidence type="ECO:0000256" key="8">
    <source>
        <dbReference type="ARBA" id="ARBA00023235"/>
    </source>
</evidence>